<dbReference type="PIRSF" id="PIRSF010372">
    <property type="entry name" value="PaiB"/>
    <property type="match status" value="1"/>
</dbReference>
<dbReference type="SUPFAM" id="SSF50475">
    <property type="entry name" value="FMN-binding split barrel"/>
    <property type="match status" value="1"/>
</dbReference>
<evidence type="ECO:0000313" key="2">
    <source>
        <dbReference type="Proteomes" id="UP000188929"/>
    </source>
</evidence>
<dbReference type="Proteomes" id="UP000188929">
    <property type="component" value="Unassembled WGS sequence"/>
</dbReference>
<dbReference type="AlphaFoldDB" id="A0A1V2IFA8"/>
<dbReference type="Pfam" id="PF04299">
    <property type="entry name" value="FMN_bind_2"/>
    <property type="match status" value="1"/>
</dbReference>
<reference evidence="2" key="1">
    <citation type="submission" date="2016-10" db="EMBL/GenBank/DDBJ databases">
        <title>Frankia sp. NRRL B-16386 Genome sequencing.</title>
        <authorList>
            <person name="Ghodhbane-Gtari F."/>
            <person name="Swanson E."/>
            <person name="Gueddou A."/>
            <person name="Hezbri K."/>
            <person name="Ktari K."/>
            <person name="Nouioui I."/>
            <person name="Morris K."/>
            <person name="Simpson S."/>
            <person name="Abebe-Akele F."/>
            <person name="Thomas K."/>
            <person name="Gtari M."/>
            <person name="Tisa L.S."/>
        </authorList>
    </citation>
    <scope>NUCLEOTIDE SEQUENCE [LARGE SCALE GENOMIC DNA]</scope>
    <source>
        <strain evidence="2">NRRL B-16386</strain>
    </source>
</reference>
<evidence type="ECO:0000313" key="1">
    <source>
        <dbReference type="EMBL" id="ONH31131.1"/>
    </source>
</evidence>
<organism evidence="1 2">
    <name type="scientific">Pseudofrankia asymbiotica</name>
    <dbReference type="NCBI Taxonomy" id="1834516"/>
    <lineage>
        <taxon>Bacteria</taxon>
        <taxon>Bacillati</taxon>
        <taxon>Actinomycetota</taxon>
        <taxon>Actinomycetes</taxon>
        <taxon>Frankiales</taxon>
        <taxon>Frankiaceae</taxon>
        <taxon>Pseudofrankia</taxon>
    </lineage>
</organism>
<dbReference type="PANTHER" id="PTHR35802">
    <property type="entry name" value="PROTEASE SYNTHASE AND SPORULATION PROTEIN PAI 2"/>
    <property type="match status" value="1"/>
</dbReference>
<keyword evidence="2" id="KW-1185">Reference proteome</keyword>
<dbReference type="OrthoDB" id="9794948at2"/>
<accession>A0A1V2IFA8</accession>
<gene>
    <name evidence="1" type="ORF">BL253_10795</name>
</gene>
<dbReference type="InterPro" id="IPR012349">
    <property type="entry name" value="Split_barrel_FMN-bd"/>
</dbReference>
<dbReference type="PANTHER" id="PTHR35802:SF1">
    <property type="entry name" value="PROTEASE SYNTHASE AND SPORULATION PROTEIN PAI 2"/>
    <property type="match status" value="1"/>
</dbReference>
<dbReference type="RefSeq" id="WP_076816076.1">
    <property type="nucleotide sequence ID" value="NZ_MOMC01000018.1"/>
</dbReference>
<dbReference type="InterPro" id="IPR007396">
    <property type="entry name" value="TR_PAI2-type"/>
</dbReference>
<sequence>MYVPTANRVDDEALIREFVAERGSGTLVTVGPDGTADATLLPVLWEADLLVAHFARANDHWRRMRDGAAGLLVVNGPEAYVSPSWYPTKAEHGGRVVPTWNYSAVHLRGPVTVHDDPEWLRAAVTGLTDRHEAGREHPWAVTDAPERYVDGMLRAVVGVSLRVESVEAKAKWSQNRSEADRAGVLAALTDPDARARMVSGSL</sequence>
<name>A0A1V2IFA8_9ACTN</name>
<dbReference type="EMBL" id="MOMC01000018">
    <property type="protein sequence ID" value="ONH31131.1"/>
    <property type="molecule type" value="Genomic_DNA"/>
</dbReference>
<comment type="caution">
    <text evidence="1">The sequence shown here is derived from an EMBL/GenBank/DDBJ whole genome shotgun (WGS) entry which is preliminary data.</text>
</comment>
<dbReference type="Gene3D" id="2.30.110.10">
    <property type="entry name" value="Electron Transport, Fmn-binding Protein, Chain A"/>
    <property type="match status" value="1"/>
</dbReference>
<proteinExistence type="predicted"/>
<protein>
    <submittedName>
        <fullName evidence="1">Transcriptional regulator</fullName>
    </submittedName>
</protein>